<dbReference type="EMBL" id="QUSX01000002">
    <property type="protein sequence ID" value="RRQ48607.1"/>
    <property type="molecule type" value="Genomic_DNA"/>
</dbReference>
<name>A0A426RHX4_9FLAO</name>
<sequence>MKKVVTFGEIMGRFASPGNLRLRQTREFEVTYAGAEASVATSICNFGGKARYITALPKHALAEATMDSVRAVGIDTDFIVRTDEGRLGLYFLETGANQRPSNVVYDRADSAISITPASAYDWDNIFKDAQWLHLSGITPALSKTAAEATLVAAQKAKEAGASVSIDLNFRGKLWNWDSNYSAKDLAQKTMREILPFIDVVVGNEEDCHDVLGIQAGDTDVHSGTLDTSRYPDVARQVIEQFPNVSKVAITLRESLSASHNNWGAMLFDAATDSPFFAPLDEDGNYNPYQIKNIVDRVGGGDSFAGGLIFALTTPELHKKTQTAVNYAVAASCLKHSIKGDFNYSTRAEVERLMGGNASGRVVR</sequence>
<dbReference type="PANTHER" id="PTHR43320">
    <property type="entry name" value="SUGAR KINASE"/>
    <property type="match status" value="1"/>
</dbReference>
<reference evidence="6" key="2">
    <citation type="submission" date="2018-12" db="EMBL/GenBank/DDBJ databases">
        <title>Maribacter lutimaris sp. nov., isolated from marine sediment.</title>
        <authorList>
            <person name="Kim K.K."/>
        </authorList>
    </citation>
    <scope>NUCLEOTIDE SEQUENCE [LARGE SCALE GENOMIC DNA]</scope>
    <source>
        <strain evidence="6">PoM-212</strain>
    </source>
</reference>
<evidence type="ECO:0000313" key="6">
    <source>
        <dbReference type="Proteomes" id="UP000286990"/>
    </source>
</evidence>
<comment type="similarity">
    <text evidence="1">Belongs to the carbohydrate kinase PfkB family.</text>
</comment>
<dbReference type="RefSeq" id="WP_125223325.1">
    <property type="nucleotide sequence ID" value="NZ_QUSX01000002.1"/>
</dbReference>
<dbReference type="OrthoDB" id="9813569at2"/>
<gene>
    <name evidence="5" type="ORF">DZC72_13025</name>
</gene>
<dbReference type="PANTHER" id="PTHR43320:SF2">
    <property type="entry name" value="2-DEHYDRO-3-DEOXYGLUCONOKINASE_2-DEHYDRO-3-DEOXYGALACTONOKINASE"/>
    <property type="match status" value="1"/>
</dbReference>
<evidence type="ECO:0000259" key="4">
    <source>
        <dbReference type="Pfam" id="PF00294"/>
    </source>
</evidence>
<dbReference type="Proteomes" id="UP000286990">
    <property type="component" value="Unassembled WGS sequence"/>
</dbReference>
<evidence type="ECO:0000256" key="1">
    <source>
        <dbReference type="ARBA" id="ARBA00010688"/>
    </source>
</evidence>
<feature type="domain" description="Carbohydrate kinase PfkB" evidence="4">
    <location>
        <begin position="1"/>
        <end position="334"/>
    </location>
</feature>
<dbReference type="AlphaFoldDB" id="A0A426RHX4"/>
<evidence type="ECO:0000313" key="5">
    <source>
        <dbReference type="EMBL" id="RRQ48607.1"/>
    </source>
</evidence>
<proteinExistence type="inferred from homology"/>
<dbReference type="SUPFAM" id="SSF53613">
    <property type="entry name" value="Ribokinase-like"/>
    <property type="match status" value="1"/>
</dbReference>
<reference evidence="6" key="1">
    <citation type="submission" date="2018-08" db="EMBL/GenBank/DDBJ databases">
        <authorList>
            <person name="Khan S.A."/>
            <person name="J S.E."/>
        </authorList>
    </citation>
    <scope>NUCLEOTIDE SEQUENCE [LARGE SCALE GENOMIC DNA]</scope>
    <source>
        <strain evidence="6">PoM-212</strain>
    </source>
</reference>
<accession>A0A426RHX4</accession>
<keyword evidence="6" id="KW-1185">Reference proteome</keyword>
<dbReference type="Pfam" id="PF00294">
    <property type="entry name" value="PfkB"/>
    <property type="match status" value="1"/>
</dbReference>
<evidence type="ECO:0000256" key="3">
    <source>
        <dbReference type="ARBA" id="ARBA00022777"/>
    </source>
</evidence>
<dbReference type="InterPro" id="IPR029056">
    <property type="entry name" value="Ribokinase-like"/>
</dbReference>
<dbReference type="Gene3D" id="3.40.1190.20">
    <property type="match status" value="1"/>
</dbReference>
<dbReference type="InterPro" id="IPR011611">
    <property type="entry name" value="PfkB_dom"/>
</dbReference>
<evidence type="ECO:0000256" key="2">
    <source>
        <dbReference type="ARBA" id="ARBA00022679"/>
    </source>
</evidence>
<dbReference type="GO" id="GO:0016301">
    <property type="term" value="F:kinase activity"/>
    <property type="evidence" value="ECO:0007669"/>
    <property type="project" value="UniProtKB-KW"/>
</dbReference>
<keyword evidence="3 5" id="KW-0418">Kinase</keyword>
<dbReference type="CDD" id="cd01166">
    <property type="entry name" value="KdgK"/>
    <property type="match status" value="1"/>
</dbReference>
<keyword evidence="2" id="KW-0808">Transferase</keyword>
<protein>
    <submittedName>
        <fullName evidence="5">Sugar kinase</fullName>
    </submittedName>
</protein>
<organism evidence="5 6">
    <name type="scientific">Maribacter algicola</name>
    <dbReference type="NCBI Taxonomy" id="2498892"/>
    <lineage>
        <taxon>Bacteria</taxon>
        <taxon>Pseudomonadati</taxon>
        <taxon>Bacteroidota</taxon>
        <taxon>Flavobacteriia</taxon>
        <taxon>Flavobacteriales</taxon>
        <taxon>Flavobacteriaceae</taxon>
        <taxon>Maribacter</taxon>
    </lineage>
</organism>
<comment type="caution">
    <text evidence="5">The sequence shown here is derived from an EMBL/GenBank/DDBJ whole genome shotgun (WGS) entry which is preliminary data.</text>
</comment>
<dbReference type="InterPro" id="IPR052700">
    <property type="entry name" value="Carb_kinase_PfkB-like"/>
</dbReference>